<dbReference type="Gene3D" id="3.40.1000.10">
    <property type="entry name" value="Mog1/PsbP, alpha/beta/alpha sandwich"/>
    <property type="match status" value="1"/>
</dbReference>
<comment type="caution">
    <text evidence="2">The sequence shown here is derived from an EMBL/GenBank/DDBJ whole genome shotgun (WGS) entry which is preliminary data.</text>
</comment>
<organism evidence="2 3">
    <name type="scientific">Candidatus Fimisoma avicola</name>
    <dbReference type="NCBI Taxonomy" id="2840826"/>
    <lineage>
        <taxon>Bacteria</taxon>
        <taxon>Bacillati</taxon>
        <taxon>Bacillota</taxon>
        <taxon>Clostridia</taxon>
        <taxon>Eubacteriales</taxon>
        <taxon>Candidatus Fimisoma</taxon>
    </lineage>
</organism>
<evidence type="ECO:0000313" key="2">
    <source>
        <dbReference type="EMBL" id="HIU28555.1"/>
    </source>
</evidence>
<reference evidence="2" key="2">
    <citation type="journal article" date="2021" name="PeerJ">
        <title>Extensive microbial diversity within the chicken gut microbiome revealed by metagenomics and culture.</title>
        <authorList>
            <person name="Gilroy R."/>
            <person name="Ravi A."/>
            <person name="Getino M."/>
            <person name="Pursley I."/>
            <person name="Horton D.L."/>
            <person name="Alikhan N.F."/>
            <person name="Baker D."/>
            <person name="Gharbi K."/>
            <person name="Hall N."/>
            <person name="Watson M."/>
            <person name="Adriaenssens E.M."/>
            <person name="Foster-Nyarko E."/>
            <person name="Jarju S."/>
            <person name="Secka A."/>
            <person name="Antonio M."/>
            <person name="Oren A."/>
            <person name="Chaudhuri R.R."/>
            <person name="La Ragione R."/>
            <person name="Hildebrand F."/>
            <person name="Pallen M.J."/>
        </authorList>
    </citation>
    <scope>NUCLEOTIDE SEQUENCE</scope>
    <source>
        <strain evidence="2">11300</strain>
    </source>
</reference>
<evidence type="ECO:0000256" key="1">
    <source>
        <dbReference type="SAM" id="Phobius"/>
    </source>
</evidence>
<evidence type="ECO:0000313" key="3">
    <source>
        <dbReference type="Proteomes" id="UP000824091"/>
    </source>
</evidence>
<sequence length="192" mass="21239">MVKNKNTTAIVVMVVLAAVLVLTGMVAVHYAGDDRSGEISVDMEYISIADKNFSVKVPESFTLLEDSLKNKKYSGDVPDIVFSNDNATVNLAVSISGAEMSESQVGPFRNHMDNMMESMGCRILSSEKYQVDGHTVANMRFISQAADGEIYNNMAFFSEDGKMTAISFNCTEELREQWQETGDEMIESLVFI</sequence>
<dbReference type="Proteomes" id="UP000824091">
    <property type="component" value="Unassembled WGS sequence"/>
</dbReference>
<accession>A0A9D1I7S9</accession>
<gene>
    <name evidence="2" type="ORF">IAD16_09310</name>
</gene>
<proteinExistence type="predicted"/>
<keyword evidence="1" id="KW-1133">Transmembrane helix</keyword>
<feature type="transmembrane region" description="Helical" evidence="1">
    <location>
        <begin position="7"/>
        <end position="31"/>
    </location>
</feature>
<name>A0A9D1I7S9_9FIRM</name>
<reference evidence="2" key="1">
    <citation type="submission" date="2020-10" db="EMBL/GenBank/DDBJ databases">
        <authorList>
            <person name="Gilroy R."/>
        </authorList>
    </citation>
    <scope>NUCLEOTIDE SEQUENCE</scope>
    <source>
        <strain evidence="2">11300</strain>
    </source>
</reference>
<dbReference type="AlphaFoldDB" id="A0A9D1I7S9"/>
<keyword evidence="1" id="KW-0812">Transmembrane</keyword>
<protein>
    <submittedName>
        <fullName evidence="2">Uncharacterized protein</fullName>
    </submittedName>
</protein>
<keyword evidence="1" id="KW-0472">Membrane</keyword>
<dbReference type="EMBL" id="DVMO01000146">
    <property type="protein sequence ID" value="HIU28555.1"/>
    <property type="molecule type" value="Genomic_DNA"/>
</dbReference>